<protein>
    <recommendedName>
        <fullName evidence="6">RNA polymerase sigma-70 domain-containing protein</fullName>
    </recommendedName>
</protein>
<comment type="similarity">
    <text evidence="1">Belongs to the sigma-70 factor family.</text>
</comment>
<evidence type="ECO:0000313" key="8">
    <source>
        <dbReference type="Proteomes" id="UP000611500"/>
    </source>
</evidence>
<dbReference type="PROSITE" id="PS00716">
    <property type="entry name" value="SIGMA70_2"/>
    <property type="match status" value="1"/>
</dbReference>
<sequence length="233" mass="26314">MAISYAAARQAPLLESDQERELIRRWQQDRDRGALERVILSHNRQVYACVVRLGGPVADREELIAEGIVGLIRAAERFDLTRGVRFSTYAQWWILNAVNRGAARLASVVDFPPQARRDNQGWGRMIALPDEEAPDAEGLEAMRSPEPTPEERMIVASGMGRLRRVIAEAMGKLGEDEREIVLARNLRPVPATVEELAQRLGVSRDRLRQIERRAMLRLKYELLSRGVTAARLG</sequence>
<keyword evidence="3" id="KW-0731">Sigma factor</keyword>
<evidence type="ECO:0000256" key="2">
    <source>
        <dbReference type="ARBA" id="ARBA00023015"/>
    </source>
</evidence>
<dbReference type="InterPro" id="IPR007630">
    <property type="entry name" value="RNA_pol_sigma70_r4"/>
</dbReference>
<reference evidence="7" key="2">
    <citation type="submission" date="2020-09" db="EMBL/GenBank/DDBJ databases">
        <authorList>
            <person name="Sun Q."/>
            <person name="Zhou Y."/>
        </authorList>
    </citation>
    <scope>NUCLEOTIDE SEQUENCE</scope>
    <source>
        <strain evidence="7">CGMCC 1.7081</strain>
    </source>
</reference>
<dbReference type="GO" id="GO:0006352">
    <property type="term" value="P:DNA-templated transcription initiation"/>
    <property type="evidence" value="ECO:0007669"/>
    <property type="project" value="InterPro"/>
</dbReference>
<comment type="caution">
    <text evidence="7">The sequence shown here is derived from an EMBL/GenBank/DDBJ whole genome shotgun (WGS) entry which is preliminary data.</text>
</comment>
<dbReference type="InterPro" id="IPR050813">
    <property type="entry name" value="Sigma-70_Factor"/>
</dbReference>
<proteinExistence type="inferred from homology"/>
<dbReference type="InterPro" id="IPR000943">
    <property type="entry name" value="RNA_pol_sigma70"/>
</dbReference>
<evidence type="ECO:0000259" key="6">
    <source>
        <dbReference type="PROSITE" id="PS00716"/>
    </source>
</evidence>
<dbReference type="Gene3D" id="1.20.120.1810">
    <property type="match status" value="1"/>
</dbReference>
<dbReference type="PRINTS" id="PR00046">
    <property type="entry name" value="SIGMA70FCT"/>
</dbReference>
<dbReference type="RefSeq" id="WP_028092560.1">
    <property type="nucleotide sequence ID" value="NZ_BNAP01000003.1"/>
</dbReference>
<evidence type="ECO:0000256" key="3">
    <source>
        <dbReference type="ARBA" id="ARBA00023082"/>
    </source>
</evidence>
<evidence type="ECO:0000256" key="4">
    <source>
        <dbReference type="ARBA" id="ARBA00023125"/>
    </source>
</evidence>
<evidence type="ECO:0000313" key="7">
    <source>
        <dbReference type="EMBL" id="GHG85522.1"/>
    </source>
</evidence>
<reference evidence="7" key="1">
    <citation type="journal article" date="2014" name="Int. J. Syst. Evol. Microbiol.">
        <title>Complete genome sequence of Corynebacterium casei LMG S-19264T (=DSM 44701T), isolated from a smear-ripened cheese.</title>
        <authorList>
            <consortium name="US DOE Joint Genome Institute (JGI-PGF)"/>
            <person name="Walter F."/>
            <person name="Albersmeier A."/>
            <person name="Kalinowski J."/>
            <person name="Ruckert C."/>
        </authorList>
    </citation>
    <scope>NUCLEOTIDE SEQUENCE</scope>
    <source>
        <strain evidence="7">CGMCC 1.7081</strain>
    </source>
</reference>
<dbReference type="InterPro" id="IPR014284">
    <property type="entry name" value="RNA_pol_sigma-70_dom"/>
</dbReference>
<dbReference type="InterPro" id="IPR013325">
    <property type="entry name" value="RNA_pol_sigma_r2"/>
</dbReference>
<dbReference type="AlphaFoldDB" id="A0A8J3H6W3"/>
<dbReference type="CDD" id="cd06171">
    <property type="entry name" value="Sigma70_r4"/>
    <property type="match status" value="1"/>
</dbReference>
<evidence type="ECO:0000256" key="5">
    <source>
        <dbReference type="ARBA" id="ARBA00023163"/>
    </source>
</evidence>
<dbReference type="InterPro" id="IPR013324">
    <property type="entry name" value="RNA_pol_sigma_r3/r4-like"/>
</dbReference>
<dbReference type="GO" id="GO:0016987">
    <property type="term" value="F:sigma factor activity"/>
    <property type="evidence" value="ECO:0007669"/>
    <property type="project" value="UniProtKB-KW"/>
</dbReference>
<feature type="domain" description="RNA polymerase sigma-70" evidence="6">
    <location>
        <begin position="192"/>
        <end position="218"/>
    </location>
</feature>
<dbReference type="Pfam" id="PF04542">
    <property type="entry name" value="Sigma70_r2"/>
    <property type="match status" value="1"/>
</dbReference>
<dbReference type="InterPro" id="IPR007627">
    <property type="entry name" value="RNA_pol_sigma70_r2"/>
</dbReference>
<dbReference type="Proteomes" id="UP000611500">
    <property type="component" value="Unassembled WGS sequence"/>
</dbReference>
<dbReference type="EMBL" id="BNAP01000003">
    <property type="protein sequence ID" value="GHG85522.1"/>
    <property type="molecule type" value="Genomic_DNA"/>
</dbReference>
<dbReference type="GO" id="GO:0003677">
    <property type="term" value="F:DNA binding"/>
    <property type="evidence" value="ECO:0007669"/>
    <property type="project" value="UniProtKB-KW"/>
</dbReference>
<keyword evidence="4" id="KW-0238">DNA-binding</keyword>
<evidence type="ECO:0000256" key="1">
    <source>
        <dbReference type="ARBA" id="ARBA00007788"/>
    </source>
</evidence>
<dbReference type="PANTHER" id="PTHR30376">
    <property type="entry name" value="SIGMA FACTOR RPOH HEAT SHOCK RELATED"/>
    <property type="match status" value="1"/>
</dbReference>
<keyword evidence="5" id="KW-0804">Transcription</keyword>
<organism evidence="7 8">
    <name type="scientific">Pseudodonghicola xiamenensis</name>
    <dbReference type="NCBI Taxonomy" id="337702"/>
    <lineage>
        <taxon>Bacteria</taxon>
        <taxon>Pseudomonadati</taxon>
        <taxon>Pseudomonadota</taxon>
        <taxon>Alphaproteobacteria</taxon>
        <taxon>Rhodobacterales</taxon>
        <taxon>Paracoccaceae</taxon>
        <taxon>Pseudodonghicola</taxon>
    </lineage>
</organism>
<dbReference type="Pfam" id="PF04545">
    <property type="entry name" value="Sigma70_r4"/>
    <property type="match status" value="1"/>
</dbReference>
<name>A0A8J3H6W3_9RHOB</name>
<dbReference type="SUPFAM" id="SSF88946">
    <property type="entry name" value="Sigma2 domain of RNA polymerase sigma factors"/>
    <property type="match status" value="1"/>
</dbReference>
<keyword evidence="8" id="KW-1185">Reference proteome</keyword>
<dbReference type="NCBIfam" id="TIGR02937">
    <property type="entry name" value="sigma70-ECF"/>
    <property type="match status" value="1"/>
</dbReference>
<accession>A0A8J3H6W3</accession>
<keyword evidence="2" id="KW-0805">Transcription regulation</keyword>
<dbReference type="SUPFAM" id="SSF88659">
    <property type="entry name" value="Sigma3 and sigma4 domains of RNA polymerase sigma factors"/>
    <property type="match status" value="1"/>
</dbReference>
<dbReference type="InterPro" id="IPR036388">
    <property type="entry name" value="WH-like_DNA-bd_sf"/>
</dbReference>
<dbReference type="Gene3D" id="1.10.10.10">
    <property type="entry name" value="Winged helix-like DNA-binding domain superfamily/Winged helix DNA-binding domain"/>
    <property type="match status" value="1"/>
</dbReference>
<gene>
    <name evidence="7" type="ORF">GCM10010961_12650</name>
</gene>
<dbReference type="PANTHER" id="PTHR30376:SF3">
    <property type="entry name" value="RNA POLYMERASE SIGMA FACTOR RPOH"/>
    <property type="match status" value="1"/>
</dbReference>